<dbReference type="Proteomes" id="UP000460718">
    <property type="component" value="Unassembled WGS sequence"/>
</dbReference>
<evidence type="ECO:0000313" key="13">
    <source>
        <dbReference type="Proteomes" id="UP000433483"/>
    </source>
</evidence>
<dbReference type="AlphaFoldDB" id="A0A6A3I5M3"/>
<evidence type="ECO:0000313" key="19">
    <source>
        <dbReference type="Proteomes" id="UP000476176"/>
    </source>
</evidence>
<dbReference type="Proteomes" id="UP000486351">
    <property type="component" value="Unassembled WGS sequence"/>
</dbReference>
<evidence type="ECO:0000313" key="7">
    <source>
        <dbReference type="EMBL" id="KAE9175173.1"/>
    </source>
</evidence>
<feature type="region of interest" description="Disordered" evidence="1">
    <location>
        <begin position="1"/>
        <end position="46"/>
    </location>
</feature>
<evidence type="ECO:0000313" key="17">
    <source>
        <dbReference type="Proteomes" id="UP000441208"/>
    </source>
</evidence>
<feature type="region of interest" description="Disordered" evidence="1">
    <location>
        <begin position="69"/>
        <end position="114"/>
    </location>
</feature>
<dbReference type="EMBL" id="QXGE01002572">
    <property type="protein sequence ID" value="KAE9280783.1"/>
    <property type="molecule type" value="Genomic_DNA"/>
</dbReference>
<reference evidence="18 19" key="1">
    <citation type="submission" date="2018-09" db="EMBL/GenBank/DDBJ databases">
        <title>Genomic investigation of the strawberry pathogen Phytophthora fragariae indicates pathogenicity is determined by transcriptional variation in three key races.</title>
        <authorList>
            <person name="Adams T.M."/>
            <person name="Armitage A.D."/>
            <person name="Sobczyk M.K."/>
            <person name="Bates H.J."/>
            <person name="Dunwell J.M."/>
            <person name="Nellist C.F."/>
            <person name="Harrison R.J."/>
        </authorList>
    </citation>
    <scope>NUCLEOTIDE SEQUENCE [LARGE SCALE GENOMIC DNA]</scope>
    <source>
        <strain evidence="10 14">A4</strain>
        <strain evidence="8 15">BC-1</strain>
        <strain evidence="9 19">BC-23</strain>
        <strain evidence="7 13">NOV-27</strain>
        <strain evidence="6 16">NOV-5</strain>
        <strain evidence="4 17">NOV-71</strain>
        <strain evidence="11 20">NOV-77</strain>
        <strain evidence="2 12">NOV-9</strain>
        <strain evidence="5 21">ONT-3</strain>
        <strain evidence="3 18">SCRP245</strain>
    </source>
</reference>
<evidence type="ECO:0000313" key="12">
    <source>
        <dbReference type="Proteomes" id="UP000429523"/>
    </source>
</evidence>
<dbReference type="EMBL" id="QXGB01002767">
    <property type="protein sequence ID" value="KAE9175173.1"/>
    <property type="molecule type" value="Genomic_DNA"/>
</dbReference>
<dbReference type="Proteomes" id="UP000440732">
    <property type="component" value="Unassembled WGS sequence"/>
</dbReference>
<accession>A0A6A3I5M3</accession>
<evidence type="ECO:0000313" key="16">
    <source>
        <dbReference type="Proteomes" id="UP000440732"/>
    </source>
</evidence>
<sequence length="135" mass="13886">MSNIDYDDSGHSGSSGVGKRHGDGYGDATTTSNDEPIGLATGEPREHGGGGYYAASCCDHDIFNHSYGERRNRDTADVTSGTCDARGAKKRRGGSTAYRRSIGGNDSSGGRDDVSTGGYGLAAADCRTASGYAAF</sequence>
<comment type="caution">
    <text evidence="3">The sequence shown here is derived from an EMBL/GenBank/DDBJ whole genome shotgun (WGS) entry which is preliminary data.</text>
</comment>
<dbReference type="Proteomes" id="UP000441208">
    <property type="component" value="Unassembled WGS sequence"/>
</dbReference>
<evidence type="ECO:0000313" key="14">
    <source>
        <dbReference type="Proteomes" id="UP000437068"/>
    </source>
</evidence>
<evidence type="ECO:0000313" key="9">
    <source>
        <dbReference type="EMBL" id="KAE9191834.1"/>
    </source>
</evidence>
<dbReference type="EMBL" id="QXFY01002310">
    <property type="protein sequence ID" value="KAE9299467.1"/>
    <property type="molecule type" value="Genomic_DNA"/>
</dbReference>
<evidence type="ECO:0000313" key="21">
    <source>
        <dbReference type="Proteomes" id="UP000488956"/>
    </source>
</evidence>
<evidence type="ECO:0000313" key="10">
    <source>
        <dbReference type="EMBL" id="KAE9280783.1"/>
    </source>
</evidence>
<dbReference type="EMBL" id="QXGF01002631">
    <property type="protein sequence ID" value="KAE8923950.1"/>
    <property type="molecule type" value="Genomic_DNA"/>
</dbReference>
<dbReference type="EMBL" id="QXFW01002604">
    <property type="protein sequence ID" value="KAE8977017.1"/>
    <property type="molecule type" value="Genomic_DNA"/>
</dbReference>
<evidence type="ECO:0000313" key="4">
    <source>
        <dbReference type="EMBL" id="KAE9075809.1"/>
    </source>
</evidence>
<evidence type="ECO:0000313" key="3">
    <source>
        <dbReference type="EMBL" id="KAE8977017.1"/>
    </source>
</evidence>
<dbReference type="Proteomes" id="UP000437068">
    <property type="component" value="Unassembled WGS sequence"/>
</dbReference>
<evidence type="ECO:0000313" key="2">
    <source>
        <dbReference type="EMBL" id="KAE8923950.1"/>
    </source>
</evidence>
<protein>
    <submittedName>
        <fullName evidence="3">Uncharacterized protein</fullName>
    </submittedName>
</protein>
<keyword evidence="13" id="KW-1185">Reference proteome</keyword>
<dbReference type="EMBL" id="QXFZ01002569">
    <property type="protein sequence ID" value="KAE9075809.1"/>
    <property type="molecule type" value="Genomic_DNA"/>
</dbReference>
<dbReference type="EMBL" id="QXFX01002023">
    <property type="protein sequence ID" value="KAE9081733.1"/>
    <property type="molecule type" value="Genomic_DNA"/>
</dbReference>
<dbReference type="Proteomes" id="UP000488956">
    <property type="component" value="Unassembled WGS sequence"/>
</dbReference>
<dbReference type="Proteomes" id="UP000440367">
    <property type="component" value="Unassembled WGS sequence"/>
</dbReference>
<gene>
    <name evidence="10" type="ORF">PF001_g24079</name>
    <name evidence="8" type="ORF">PF002_g26327</name>
    <name evidence="9" type="ORF">PF004_g21494</name>
    <name evidence="7" type="ORF">PF005_g25519</name>
    <name evidence="6" type="ORF">PF006_g24118</name>
    <name evidence="4" type="ORF">PF007_g24865</name>
    <name evidence="11" type="ORF">PF008_g23246</name>
    <name evidence="2" type="ORF">PF009_g25812</name>
    <name evidence="5" type="ORF">PF010_g21881</name>
    <name evidence="3" type="ORF">PF011_g23824</name>
</gene>
<evidence type="ECO:0000313" key="6">
    <source>
        <dbReference type="EMBL" id="KAE9094894.1"/>
    </source>
</evidence>
<evidence type="ECO:0000313" key="18">
    <source>
        <dbReference type="Proteomes" id="UP000460718"/>
    </source>
</evidence>
<evidence type="ECO:0000313" key="15">
    <source>
        <dbReference type="Proteomes" id="UP000440367"/>
    </source>
</evidence>
<dbReference type="Proteomes" id="UP000429523">
    <property type="component" value="Unassembled WGS sequence"/>
</dbReference>
<organism evidence="3 18">
    <name type="scientific">Phytophthora fragariae</name>
    <dbReference type="NCBI Taxonomy" id="53985"/>
    <lineage>
        <taxon>Eukaryota</taxon>
        <taxon>Sar</taxon>
        <taxon>Stramenopiles</taxon>
        <taxon>Oomycota</taxon>
        <taxon>Peronosporomycetes</taxon>
        <taxon>Peronosporales</taxon>
        <taxon>Peronosporaceae</taxon>
        <taxon>Phytophthora</taxon>
    </lineage>
</organism>
<name>A0A6A3I5M3_9STRA</name>
<dbReference type="EMBL" id="QXGC01002035">
    <property type="protein sequence ID" value="KAE9191834.1"/>
    <property type="molecule type" value="Genomic_DNA"/>
</dbReference>
<dbReference type="EMBL" id="QXGD01002731">
    <property type="protein sequence ID" value="KAE9184847.1"/>
    <property type="molecule type" value="Genomic_DNA"/>
</dbReference>
<dbReference type="Proteomes" id="UP000476176">
    <property type="component" value="Unassembled WGS sequence"/>
</dbReference>
<evidence type="ECO:0000313" key="20">
    <source>
        <dbReference type="Proteomes" id="UP000486351"/>
    </source>
</evidence>
<evidence type="ECO:0000313" key="5">
    <source>
        <dbReference type="EMBL" id="KAE9081733.1"/>
    </source>
</evidence>
<dbReference type="Proteomes" id="UP000433483">
    <property type="component" value="Unassembled WGS sequence"/>
</dbReference>
<evidence type="ECO:0000313" key="8">
    <source>
        <dbReference type="EMBL" id="KAE9184847.1"/>
    </source>
</evidence>
<evidence type="ECO:0000313" key="11">
    <source>
        <dbReference type="EMBL" id="KAE9299467.1"/>
    </source>
</evidence>
<proteinExistence type="predicted"/>
<evidence type="ECO:0000256" key="1">
    <source>
        <dbReference type="SAM" id="MobiDB-lite"/>
    </source>
</evidence>
<dbReference type="EMBL" id="QXGA01002597">
    <property type="protein sequence ID" value="KAE9094894.1"/>
    <property type="molecule type" value="Genomic_DNA"/>
</dbReference>